<gene>
    <name evidence="1" type="ORF">JYB87_00385</name>
</gene>
<reference evidence="1 2" key="1">
    <citation type="submission" date="2021-03" db="EMBL/GenBank/DDBJ databases">
        <title>Novel species identification of genus Shewanella.</title>
        <authorList>
            <person name="Liu G."/>
            <person name="Zhang Q."/>
        </authorList>
    </citation>
    <scope>NUCLEOTIDE SEQUENCE [LARGE SCALE GENOMIC DNA]</scope>
    <source>
        <strain evidence="1 2">FJAT-51800</strain>
    </source>
</reference>
<organism evidence="1 2">
    <name type="scientific">Shewanella avicenniae</name>
    <dbReference type="NCBI Taxonomy" id="2814294"/>
    <lineage>
        <taxon>Bacteria</taxon>
        <taxon>Pseudomonadati</taxon>
        <taxon>Pseudomonadota</taxon>
        <taxon>Gammaproteobacteria</taxon>
        <taxon>Alteromonadales</taxon>
        <taxon>Shewanellaceae</taxon>
        <taxon>Shewanella</taxon>
    </lineage>
</organism>
<keyword evidence="2" id="KW-1185">Reference proteome</keyword>
<evidence type="ECO:0000313" key="1">
    <source>
        <dbReference type="EMBL" id="QSX33750.1"/>
    </source>
</evidence>
<sequence length="178" mass="20410">MKRPKKISAIMHKLLVEERMDAFSVIEARNALLALGWKSSNADNLRKQIYRQLLSFLNNDWLRTEGIGREKRYHVTDTFMRLKNVGKTDVNYPVTTKAKADKNDYSILVVERCKYEGELKIVLGEIDEYRALLVRFPSLEKHITPLLDESKIRSAELLGKVNVLSNVLKSLSAENSAC</sequence>
<name>A0ABX7QS46_9GAMM</name>
<evidence type="ECO:0008006" key="3">
    <source>
        <dbReference type="Google" id="ProtNLM"/>
    </source>
</evidence>
<protein>
    <recommendedName>
        <fullName evidence="3">Transcriptional regulator VspR</fullName>
    </recommendedName>
</protein>
<proteinExistence type="predicted"/>
<dbReference type="Proteomes" id="UP000662770">
    <property type="component" value="Chromosome"/>
</dbReference>
<accession>A0ABX7QS46</accession>
<dbReference type="EMBL" id="CP071503">
    <property type="protein sequence ID" value="QSX33750.1"/>
    <property type="molecule type" value="Genomic_DNA"/>
</dbReference>
<evidence type="ECO:0000313" key="2">
    <source>
        <dbReference type="Proteomes" id="UP000662770"/>
    </source>
</evidence>
<dbReference type="RefSeq" id="WP_207354961.1">
    <property type="nucleotide sequence ID" value="NZ_CP071503.1"/>
</dbReference>